<proteinExistence type="predicted"/>
<feature type="transmembrane region" description="Helical" evidence="8">
    <location>
        <begin position="475"/>
        <end position="495"/>
    </location>
</feature>
<dbReference type="Pfam" id="PF19055">
    <property type="entry name" value="ABC2_membrane_7"/>
    <property type="match status" value="1"/>
</dbReference>
<dbReference type="InterPro" id="IPR027417">
    <property type="entry name" value="P-loop_NTPase"/>
</dbReference>
<keyword evidence="2" id="KW-0813">Transport</keyword>
<accession>A0AAU9JLA7</accession>
<dbReference type="CDD" id="cd03213">
    <property type="entry name" value="ABCG_EPDR"/>
    <property type="match status" value="1"/>
</dbReference>
<dbReference type="PROSITE" id="PS00211">
    <property type="entry name" value="ABC_TRANSPORTER_1"/>
    <property type="match status" value="1"/>
</dbReference>
<evidence type="ECO:0000256" key="7">
    <source>
        <dbReference type="ARBA" id="ARBA00023136"/>
    </source>
</evidence>
<feature type="transmembrane region" description="Helical" evidence="8">
    <location>
        <begin position="533"/>
        <end position="552"/>
    </location>
</feature>
<dbReference type="InterPro" id="IPR050352">
    <property type="entry name" value="ABCG_transporters"/>
</dbReference>
<name>A0AAU9JLA7_9CILI</name>
<dbReference type="SUPFAM" id="SSF52540">
    <property type="entry name" value="P-loop containing nucleoside triphosphate hydrolases"/>
    <property type="match status" value="1"/>
</dbReference>
<feature type="domain" description="ABC transporter" evidence="9">
    <location>
        <begin position="58"/>
        <end position="302"/>
    </location>
</feature>
<feature type="transmembrane region" description="Helical" evidence="8">
    <location>
        <begin position="392"/>
        <end position="410"/>
    </location>
</feature>
<feature type="transmembrane region" description="Helical" evidence="8">
    <location>
        <begin position="501"/>
        <end position="521"/>
    </location>
</feature>
<keyword evidence="3 8" id="KW-0812">Transmembrane</keyword>
<evidence type="ECO:0000313" key="10">
    <source>
        <dbReference type="EMBL" id="CAG9328666.1"/>
    </source>
</evidence>
<evidence type="ECO:0000256" key="2">
    <source>
        <dbReference type="ARBA" id="ARBA00022448"/>
    </source>
</evidence>
<dbReference type="InterPro" id="IPR043926">
    <property type="entry name" value="ABCG_dom"/>
</dbReference>
<keyword evidence="4" id="KW-0547">Nucleotide-binding</keyword>
<evidence type="ECO:0000259" key="9">
    <source>
        <dbReference type="PROSITE" id="PS50893"/>
    </source>
</evidence>
<comment type="subcellular location">
    <subcellularLocation>
        <location evidence="1">Membrane</location>
        <topology evidence="1">Multi-pass membrane protein</topology>
    </subcellularLocation>
</comment>
<dbReference type="Proteomes" id="UP001162131">
    <property type="component" value="Unassembled WGS sequence"/>
</dbReference>
<dbReference type="GO" id="GO:0016020">
    <property type="term" value="C:membrane"/>
    <property type="evidence" value="ECO:0007669"/>
    <property type="project" value="UniProtKB-SubCell"/>
</dbReference>
<keyword evidence="11" id="KW-1185">Reference proteome</keyword>
<keyword evidence="7 8" id="KW-0472">Membrane</keyword>
<comment type="caution">
    <text evidence="10">The sequence shown here is derived from an EMBL/GenBank/DDBJ whole genome shotgun (WGS) entry which is preliminary data.</text>
</comment>
<evidence type="ECO:0000256" key="6">
    <source>
        <dbReference type="ARBA" id="ARBA00022989"/>
    </source>
</evidence>
<dbReference type="PANTHER" id="PTHR48041:SF139">
    <property type="entry name" value="PROTEIN SCARLET"/>
    <property type="match status" value="1"/>
</dbReference>
<protein>
    <recommendedName>
        <fullName evidence="9">ABC transporter domain-containing protein</fullName>
    </recommendedName>
</protein>
<sequence>MEEKSLIDSPSIDDNCALSGYSSDKSNSLREQHSSTANVNENNNFSEINLANERSLLLEWNDIKYTIKFHDKQQEILKGVSGFVNPKEVSVMMGASGAGKTTLLNILSGRFKRPKYGKISGMVSVNGKDIKSINYGYHSAYVTQDDILLPSLTVKESLLFSSMLRCPGTKKDHKERVNKILSDLMLEKISENVIGSVTKKGISGGERRRVCIGIELITDPNILILDEPTSGLDSWTAENVFELLLRQAEKGKTVFCTLHQPSTAIFRKVHKLILLSEGYTVYQGLAKNSRKYFADLGFCCPSLVNPSDYFMRLLHIKNRFDWTEKEKAKHDRILQKYDEVKGNIGPDEKYKESTINLMEGEFKIGFYSKFMTLLKRSAINAIRNPLFTRIKFIQAIGMAVILDLIFNNLGHDARSIQNRNGVLFELSLLSITFGSQNSSLAFPSERPIFLKETQQRVYWSGPYYLAKTISEMPSVIIPITIQCLMVYWAIGLNNYNASKFFIFWIGMVLFHMVGTGFGYFVGTIFSTESGAMAGGPLIVIPLVLFGGLFGNLDSMVDAFKWIAYISPFKYGFELLAINEYTDLKLDCQNCEGVPNCVPCDPLDTLGFTDTLWEAFLGLILIGIVVRVLAFFLLLRIELRARI</sequence>
<dbReference type="InterPro" id="IPR013525">
    <property type="entry name" value="ABC2_TM"/>
</dbReference>
<keyword evidence="6 8" id="KW-1133">Transmembrane helix</keyword>
<evidence type="ECO:0000256" key="3">
    <source>
        <dbReference type="ARBA" id="ARBA00022692"/>
    </source>
</evidence>
<dbReference type="AlphaFoldDB" id="A0AAU9JLA7"/>
<feature type="transmembrane region" description="Helical" evidence="8">
    <location>
        <begin position="614"/>
        <end position="634"/>
    </location>
</feature>
<dbReference type="InterPro" id="IPR003439">
    <property type="entry name" value="ABC_transporter-like_ATP-bd"/>
</dbReference>
<dbReference type="Pfam" id="PF01061">
    <property type="entry name" value="ABC2_membrane"/>
    <property type="match status" value="1"/>
</dbReference>
<dbReference type="GO" id="GO:0016887">
    <property type="term" value="F:ATP hydrolysis activity"/>
    <property type="evidence" value="ECO:0007669"/>
    <property type="project" value="InterPro"/>
</dbReference>
<dbReference type="Gene3D" id="3.40.50.300">
    <property type="entry name" value="P-loop containing nucleotide triphosphate hydrolases"/>
    <property type="match status" value="1"/>
</dbReference>
<dbReference type="GO" id="GO:0140359">
    <property type="term" value="F:ABC-type transporter activity"/>
    <property type="evidence" value="ECO:0007669"/>
    <property type="project" value="InterPro"/>
</dbReference>
<dbReference type="Pfam" id="PF00005">
    <property type="entry name" value="ABC_tran"/>
    <property type="match status" value="1"/>
</dbReference>
<dbReference type="GO" id="GO:0005524">
    <property type="term" value="F:ATP binding"/>
    <property type="evidence" value="ECO:0007669"/>
    <property type="project" value="UniProtKB-KW"/>
</dbReference>
<dbReference type="PANTHER" id="PTHR48041">
    <property type="entry name" value="ABC TRANSPORTER G FAMILY MEMBER 28"/>
    <property type="match status" value="1"/>
</dbReference>
<evidence type="ECO:0000313" key="11">
    <source>
        <dbReference type="Proteomes" id="UP001162131"/>
    </source>
</evidence>
<evidence type="ECO:0000256" key="5">
    <source>
        <dbReference type="ARBA" id="ARBA00022840"/>
    </source>
</evidence>
<dbReference type="InterPro" id="IPR017871">
    <property type="entry name" value="ABC_transporter-like_CS"/>
</dbReference>
<evidence type="ECO:0000256" key="4">
    <source>
        <dbReference type="ARBA" id="ARBA00022741"/>
    </source>
</evidence>
<dbReference type="SMART" id="SM00382">
    <property type="entry name" value="AAA"/>
    <property type="match status" value="1"/>
</dbReference>
<evidence type="ECO:0000256" key="1">
    <source>
        <dbReference type="ARBA" id="ARBA00004141"/>
    </source>
</evidence>
<keyword evidence="5" id="KW-0067">ATP-binding</keyword>
<dbReference type="EMBL" id="CAJZBQ010000046">
    <property type="protein sequence ID" value="CAG9328666.1"/>
    <property type="molecule type" value="Genomic_DNA"/>
</dbReference>
<dbReference type="InterPro" id="IPR003593">
    <property type="entry name" value="AAA+_ATPase"/>
</dbReference>
<dbReference type="PROSITE" id="PS50893">
    <property type="entry name" value="ABC_TRANSPORTER_2"/>
    <property type="match status" value="1"/>
</dbReference>
<organism evidence="10 11">
    <name type="scientific">Blepharisma stoltei</name>
    <dbReference type="NCBI Taxonomy" id="1481888"/>
    <lineage>
        <taxon>Eukaryota</taxon>
        <taxon>Sar</taxon>
        <taxon>Alveolata</taxon>
        <taxon>Ciliophora</taxon>
        <taxon>Postciliodesmatophora</taxon>
        <taxon>Heterotrichea</taxon>
        <taxon>Heterotrichida</taxon>
        <taxon>Blepharismidae</taxon>
        <taxon>Blepharisma</taxon>
    </lineage>
</organism>
<reference evidence="10" key="1">
    <citation type="submission" date="2021-09" db="EMBL/GenBank/DDBJ databases">
        <authorList>
            <consortium name="AG Swart"/>
            <person name="Singh M."/>
            <person name="Singh A."/>
            <person name="Seah K."/>
            <person name="Emmerich C."/>
        </authorList>
    </citation>
    <scope>NUCLEOTIDE SEQUENCE</scope>
    <source>
        <strain evidence="10">ATCC30299</strain>
    </source>
</reference>
<evidence type="ECO:0000256" key="8">
    <source>
        <dbReference type="SAM" id="Phobius"/>
    </source>
</evidence>
<gene>
    <name evidence="10" type="ORF">BSTOLATCC_MIC46659</name>
</gene>